<reference evidence="3 4" key="1">
    <citation type="submission" date="2016-02" db="EMBL/GenBank/DDBJ databases">
        <title>Genome analysis of coral dinoflagellate symbionts highlights evolutionary adaptations to a symbiotic lifestyle.</title>
        <authorList>
            <person name="Aranda M."/>
            <person name="Li Y."/>
            <person name="Liew Y.J."/>
            <person name="Baumgarten S."/>
            <person name="Simakov O."/>
            <person name="Wilson M."/>
            <person name="Piel J."/>
            <person name="Ashoor H."/>
            <person name="Bougouffa S."/>
            <person name="Bajic V.B."/>
            <person name="Ryu T."/>
            <person name="Ravasi T."/>
            <person name="Bayer T."/>
            <person name="Micklem G."/>
            <person name="Kim H."/>
            <person name="Bhak J."/>
            <person name="Lajeunesse T.C."/>
            <person name="Voolstra C.R."/>
        </authorList>
    </citation>
    <scope>NUCLEOTIDE SEQUENCE [LARGE SCALE GENOMIC DNA]</scope>
    <source>
        <strain evidence="3 4">CCMP2467</strain>
    </source>
</reference>
<keyword evidence="4" id="KW-1185">Reference proteome</keyword>
<name>A0A1Q9C2Q6_SYMMI</name>
<evidence type="ECO:0000256" key="2">
    <source>
        <dbReference type="SAM" id="Phobius"/>
    </source>
</evidence>
<accession>A0A1Q9C2Q6</accession>
<keyword evidence="2" id="KW-0472">Membrane</keyword>
<feature type="compositionally biased region" description="Basic and acidic residues" evidence="1">
    <location>
        <begin position="1"/>
        <end position="16"/>
    </location>
</feature>
<feature type="region of interest" description="Disordered" evidence="1">
    <location>
        <begin position="1"/>
        <end position="33"/>
    </location>
</feature>
<dbReference type="EMBL" id="LSRX01001824">
    <property type="protein sequence ID" value="OLP77187.1"/>
    <property type="molecule type" value="Genomic_DNA"/>
</dbReference>
<proteinExistence type="predicted"/>
<comment type="caution">
    <text evidence="3">The sequence shown here is derived from an EMBL/GenBank/DDBJ whole genome shotgun (WGS) entry which is preliminary data.</text>
</comment>
<gene>
    <name evidence="3" type="ORF">AK812_SmicGene42780</name>
</gene>
<keyword evidence="2" id="KW-1133">Transmembrane helix</keyword>
<dbReference type="Proteomes" id="UP000186817">
    <property type="component" value="Unassembled WGS sequence"/>
</dbReference>
<evidence type="ECO:0000256" key="1">
    <source>
        <dbReference type="SAM" id="MobiDB-lite"/>
    </source>
</evidence>
<keyword evidence="2" id="KW-0812">Transmembrane</keyword>
<dbReference type="AlphaFoldDB" id="A0A1Q9C2Q6"/>
<organism evidence="3 4">
    <name type="scientific">Symbiodinium microadriaticum</name>
    <name type="common">Dinoflagellate</name>
    <name type="synonym">Zooxanthella microadriatica</name>
    <dbReference type="NCBI Taxonomy" id="2951"/>
    <lineage>
        <taxon>Eukaryota</taxon>
        <taxon>Sar</taxon>
        <taxon>Alveolata</taxon>
        <taxon>Dinophyceae</taxon>
        <taxon>Suessiales</taxon>
        <taxon>Symbiodiniaceae</taxon>
        <taxon>Symbiodinium</taxon>
    </lineage>
</organism>
<feature type="transmembrane region" description="Helical" evidence="2">
    <location>
        <begin position="66"/>
        <end position="89"/>
    </location>
</feature>
<sequence>MLERSAQSRDMDRGQGRLDNATSSRNSSRARENGLFGVGSYNYEELHTTSPHGPDGMRQQQGSIPLWVTIVTSAAFGVLAAGCVFWSGLAHSHTLVSSMGRACKGEGCTTVTGAFDCEGGEELAKEWSQKKPPG</sequence>
<evidence type="ECO:0000313" key="3">
    <source>
        <dbReference type="EMBL" id="OLP77187.1"/>
    </source>
</evidence>
<protein>
    <submittedName>
        <fullName evidence="3">Uncharacterized protein</fullName>
    </submittedName>
</protein>
<evidence type="ECO:0000313" key="4">
    <source>
        <dbReference type="Proteomes" id="UP000186817"/>
    </source>
</evidence>